<dbReference type="HOGENOM" id="CLU_1003745_0_0_7"/>
<dbReference type="AlphaFoldDB" id="B8DMS5"/>
<dbReference type="STRING" id="883.DvMF_2424"/>
<gene>
    <name evidence="1" type="ordered locus">DvMF_2424</name>
</gene>
<dbReference type="OrthoDB" id="5465135at2"/>
<name>B8DMS5_NITV9</name>
<dbReference type="EMBL" id="CP001197">
    <property type="protein sequence ID" value="ACL09365.1"/>
    <property type="molecule type" value="Genomic_DNA"/>
</dbReference>
<protein>
    <submittedName>
        <fullName evidence="1">Uncharacterized protein</fullName>
    </submittedName>
</protein>
<reference evidence="1" key="1">
    <citation type="submission" date="2008-10" db="EMBL/GenBank/DDBJ databases">
        <title>Complete sequence of Desulfovibrio vulgaris str. 'Miyazaki F'.</title>
        <authorList>
            <person name="Lucas S."/>
            <person name="Copeland A."/>
            <person name="Lapidus A."/>
            <person name="Glavina del Rio T."/>
            <person name="Dalin E."/>
            <person name="Tice H."/>
            <person name="Bruce D."/>
            <person name="Goodwin L."/>
            <person name="Pitluck S."/>
            <person name="Sims D."/>
            <person name="Brettin T."/>
            <person name="Detter J.C."/>
            <person name="Han C."/>
            <person name="Larimer F."/>
            <person name="Land M."/>
            <person name="Hauser L."/>
            <person name="Kyrpides N."/>
            <person name="Mikhailova N."/>
            <person name="Hazen T.C."/>
            <person name="Richardson P."/>
        </authorList>
    </citation>
    <scope>NUCLEOTIDE SEQUENCE</scope>
    <source>
        <strain evidence="1">Miyazaki F</strain>
    </source>
</reference>
<organism evidence="1">
    <name type="scientific">Nitratidesulfovibrio vulgaris (strain DSM 19637 / Miyazaki F)</name>
    <name type="common">Desulfovibrio vulgaris</name>
    <dbReference type="NCBI Taxonomy" id="883"/>
    <lineage>
        <taxon>Bacteria</taxon>
        <taxon>Pseudomonadati</taxon>
        <taxon>Thermodesulfobacteriota</taxon>
        <taxon>Desulfovibrionia</taxon>
        <taxon>Desulfovibrionales</taxon>
        <taxon>Desulfovibrionaceae</taxon>
        <taxon>Nitratidesulfovibrio</taxon>
    </lineage>
</organism>
<sequence length="277" mass="29188">MTNITNVRDIPGFDLSQYNALVESARSENVDVAALDMALLRAVNAGGSFSEAVGNVTTQLPRLVLPHQNALTHLGSLGMAPSPGATLMSLITSLTSEERRQNADIRKEQTEAIVDRINDQADEMRSKAVAQLVMGVVSGALSIAQGFAVMSVQASGMKQAGNFREGAAIAESHNLPKMSASFTSSAAAMESRTNAQIGVLNSGAAGMNSALGGIGQAVGGFFDAAIKEMDGDIERMRAARDAMKDLDESLSQLIQKTLSSMDTIQQNMNQTRARILG</sequence>
<accession>B8DMS5</accession>
<dbReference type="eggNOG" id="ENOG502ZNHA">
    <property type="taxonomic scope" value="Bacteria"/>
</dbReference>
<proteinExistence type="predicted"/>
<dbReference type="KEGG" id="dvm:DvMF_2424"/>
<evidence type="ECO:0000313" key="1">
    <source>
        <dbReference type="EMBL" id="ACL09365.1"/>
    </source>
</evidence>
<dbReference type="NCBIfam" id="NF038055">
    <property type="entry name" value="T3SS_SctB_pilot"/>
    <property type="match status" value="1"/>
</dbReference>